<dbReference type="Pfam" id="PF22752">
    <property type="entry name" value="DUF488-N3i"/>
    <property type="match status" value="1"/>
</dbReference>
<dbReference type="AlphaFoldDB" id="I4BRM9"/>
<keyword evidence="2" id="KW-1185">Reference proteome</keyword>
<sequence>MSGRFRYRRVYDDASSADEARVLVDRVWPRGVRKEELDLTEWLREVAPSTELRQWYSHQPEKFAEFRRRYRAQLRAPDRRRAVEHLDELARRGDVVLLTATRDADHSQAAVLAEWLNERQP</sequence>
<dbReference type="Proteomes" id="UP000006057">
    <property type="component" value="Chromosome"/>
</dbReference>
<dbReference type="InterPro" id="IPR052552">
    <property type="entry name" value="YeaO-like"/>
</dbReference>
<dbReference type="OrthoDB" id="9790745at2"/>
<dbReference type="KEGG" id="mcb:Mycch_5251"/>
<gene>
    <name evidence="1" type="ordered locus">Mycch_5251</name>
</gene>
<dbReference type="PANTHER" id="PTHR36849:SF1">
    <property type="entry name" value="CYTOPLASMIC PROTEIN"/>
    <property type="match status" value="1"/>
</dbReference>
<protein>
    <submittedName>
        <fullName evidence="1">Uncharacterized protein</fullName>
    </submittedName>
</protein>
<dbReference type="eggNOG" id="COG3189">
    <property type="taxonomic scope" value="Bacteria"/>
</dbReference>
<name>I4BRM9_MYCCN</name>
<dbReference type="STRING" id="710421.Mycch_5251"/>
<evidence type="ECO:0000313" key="2">
    <source>
        <dbReference type="Proteomes" id="UP000006057"/>
    </source>
</evidence>
<dbReference type="PANTHER" id="PTHR36849">
    <property type="entry name" value="CYTOPLASMIC PROTEIN-RELATED"/>
    <property type="match status" value="1"/>
</dbReference>
<dbReference type="HOGENOM" id="CLU_137928_0_0_11"/>
<organism evidence="1 2">
    <name type="scientific">Mycolicibacterium chubuense (strain NBB4)</name>
    <name type="common">Mycobacterium chubuense</name>
    <dbReference type="NCBI Taxonomy" id="710421"/>
    <lineage>
        <taxon>Bacteria</taxon>
        <taxon>Bacillati</taxon>
        <taxon>Actinomycetota</taxon>
        <taxon>Actinomycetes</taxon>
        <taxon>Mycobacteriales</taxon>
        <taxon>Mycobacteriaceae</taxon>
        <taxon>Mycolicibacterium</taxon>
    </lineage>
</organism>
<dbReference type="EMBL" id="CP003053">
    <property type="protein sequence ID" value="AFM19936.1"/>
    <property type="molecule type" value="Genomic_DNA"/>
</dbReference>
<dbReference type="PATRIC" id="fig|710421.3.peg.5236"/>
<proteinExistence type="predicted"/>
<dbReference type="RefSeq" id="WP_014818401.1">
    <property type="nucleotide sequence ID" value="NC_018027.1"/>
</dbReference>
<reference evidence="1 2" key="1">
    <citation type="submission" date="2012-06" db="EMBL/GenBank/DDBJ databases">
        <title>Complete sequence of chromosome of Mycobacterium chubuense NBB4.</title>
        <authorList>
            <consortium name="US DOE Joint Genome Institute"/>
            <person name="Lucas S."/>
            <person name="Han J."/>
            <person name="Lapidus A."/>
            <person name="Cheng J.-F."/>
            <person name="Goodwin L."/>
            <person name="Pitluck S."/>
            <person name="Peters L."/>
            <person name="Mikhailova N."/>
            <person name="Teshima H."/>
            <person name="Detter J.C."/>
            <person name="Han C."/>
            <person name="Tapia R."/>
            <person name="Land M."/>
            <person name="Hauser L."/>
            <person name="Kyrpides N."/>
            <person name="Ivanova N."/>
            <person name="Pagani I."/>
            <person name="Mattes T."/>
            <person name="Holmes A."/>
            <person name="Rutledge P."/>
            <person name="Paulsen I."/>
            <person name="Coleman N."/>
            <person name="Woyke T."/>
        </authorList>
    </citation>
    <scope>NUCLEOTIDE SEQUENCE [LARGE SCALE GENOMIC DNA]</scope>
    <source>
        <strain evidence="1 2">NBB4</strain>
    </source>
</reference>
<accession>I4BRM9</accession>
<evidence type="ECO:0000313" key="1">
    <source>
        <dbReference type="EMBL" id="AFM19936.1"/>
    </source>
</evidence>